<feature type="compositionally biased region" description="Low complexity" evidence="1">
    <location>
        <begin position="67"/>
        <end position="77"/>
    </location>
</feature>
<accession>A0A0N4ZJ00</accession>
<reference evidence="3" key="1">
    <citation type="submission" date="2017-02" db="UniProtKB">
        <authorList>
            <consortium name="WormBaseParasite"/>
        </authorList>
    </citation>
    <scope>IDENTIFICATION</scope>
</reference>
<feature type="compositionally biased region" description="Basic residues" evidence="1">
    <location>
        <begin position="78"/>
        <end position="104"/>
    </location>
</feature>
<feature type="compositionally biased region" description="Basic residues" evidence="1">
    <location>
        <begin position="281"/>
        <end position="290"/>
    </location>
</feature>
<feature type="compositionally biased region" description="Basic residues" evidence="1">
    <location>
        <begin position="227"/>
        <end position="243"/>
    </location>
</feature>
<dbReference type="Proteomes" id="UP000038045">
    <property type="component" value="Unplaced"/>
</dbReference>
<keyword evidence="2" id="KW-1185">Reference proteome</keyword>
<name>A0A0N4ZJ00_PARTI</name>
<feature type="compositionally biased region" description="Basic residues" evidence="1">
    <location>
        <begin position="304"/>
        <end position="313"/>
    </location>
</feature>
<evidence type="ECO:0000313" key="3">
    <source>
        <dbReference type="WBParaSite" id="PTRK_0000791300.1"/>
    </source>
</evidence>
<feature type="region of interest" description="Disordered" evidence="1">
    <location>
        <begin position="15"/>
        <end position="118"/>
    </location>
</feature>
<evidence type="ECO:0000256" key="1">
    <source>
        <dbReference type="SAM" id="MobiDB-lite"/>
    </source>
</evidence>
<feature type="compositionally biased region" description="Basic and acidic residues" evidence="1">
    <location>
        <begin position="157"/>
        <end position="188"/>
    </location>
</feature>
<feature type="region of interest" description="Disordered" evidence="1">
    <location>
        <begin position="145"/>
        <end position="347"/>
    </location>
</feature>
<sequence>MFTGIVTDIGRVRSVRQTDRDRRYEVETPRGLLSDRDGKRRGLVRGRGLRRDPVQDQAGRLGRGHPRQSGARGQAGRRTGRPHRLGPRRWSGRGRVHHPRGRIAPHRDRGARASAPFYRAQGLNHRRWGFPDREWGARAPLRLEHHSAYPHGGPDPGRGDLRDHQGRRRDGADARPDRLRPAARPEDRHHRRPDRLSPPHRALCRARAGYAVRERPRRSVPHGCLQGHHRGRRARRPDPRRHRPDQADPGAHAPRRLRRRPAGPYRGPPGLYPARAQGAQRRGRPRRGRLPARSGPAPPVGTSGRRRQARRRGPRDQSLWRGRPDPAGSRRARHDHHEFDPPQPDGA</sequence>
<organism evidence="2 3">
    <name type="scientific">Parastrongyloides trichosuri</name>
    <name type="common">Possum-specific nematode worm</name>
    <dbReference type="NCBI Taxonomy" id="131310"/>
    <lineage>
        <taxon>Eukaryota</taxon>
        <taxon>Metazoa</taxon>
        <taxon>Ecdysozoa</taxon>
        <taxon>Nematoda</taxon>
        <taxon>Chromadorea</taxon>
        <taxon>Rhabditida</taxon>
        <taxon>Tylenchina</taxon>
        <taxon>Panagrolaimomorpha</taxon>
        <taxon>Strongyloidoidea</taxon>
        <taxon>Strongyloididae</taxon>
        <taxon>Parastrongyloides</taxon>
    </lineage>
</organism>
<feature type="compositionally biased region" description="Basic and acidic residues" evidence="1">
    <location>
        <begin position="16"/>
        <end position="40"/>
    </location>
</feature>
<protein>
    <submittedName>
        <fullName evidence="3">LSM14 domain-containing protein</fullName>
    </submittedName>
</protein>
<evidence type="ECO:0000313" key="2">
    <source>
        <dbReference type="Proteomes" id="UP000038045"/>
    </source>
</evidence>
<proteinExistence type="predicted"/>
<dbReference type="AlphaFoldDB" id="A0A0N4ZJ00"/>
<dbReference type="WBParaSite" id="PTRK_0000791300.1">
    <property type="protein sequence ID" value="PTRK_0000791300.1"/>
    <property type="gene ID" value="PTRK_0000791300"/>
</dbReference>